<dbReference type="KEGG" id="pda:120110160"/>
<feature type="chain" id="PRO_5034084430" evidence="2">
    <location>
        <begin position="27"/>
        <end position="81"/>
    </location>
</feature>
<evidence type="ECO:0000313" key="3">
    <source>
        <dbReference type="Proteomes" id="UP000228380"/>
    </source>
</evidence>
<proteinExistence type="predicted"/>
<sequence length="81" mass="8789">MGKRSCIVVTLVFLVLVLAAAGSVQCQEGAGQHSSIPEMYEIDYRGPETHSSLPPPQSLRDPKAKLSRKRDKGSDRKATHG</sequence>
<gene>
    <name evidence="4" type="primary">LOC120110160</name>
</gene>
<evidence type="ECO:0000313" key="4">
    <source>
        <dbReference type="RefSeq" id="XP_038980208.1"/>
    </source>
</evidence>
<evidence type="ECO:0000256" key="1">
    <source>
        <dbReference type="SAM" id="MobiDB-lite"/>
    </source>
</evidence>
<dbReference type="GeneID" id="120110160"/>
<dbReference type="Proteomes" id="UP000228380">
    <property type="component" value="Chromosome 3"/>
</dbReference>
<reference evidence="4" key="2">
    <citation type="submission" date="2025-08" db="UniProtKB">
        <authorList>
            <consortium name="RefSeq"/>
        </authorList>
    </citation>
    <scope>IDENTIFICATION</scope>
    <source>
        <tissue evidence="4">Young leaves</tissue>
    </source>
</reference>
<dbReference type="OrthoDB" id="1932094at2759"/>
<accession>A0A8B9A8J2</accession>
<feature type="region of interest" description="Disordered" evidence="1">
    <location>
        <begin position="27"/>
        <end position="81"/>
    </location>
</feature>
<feature type="signal peptide" evidence="2">
    <location>
        <begin position="1"/>
        <end position="26"/>
    </location>
</feature>
<reference evidence="3" key="1">
    <citation type="journal article" date="2019" name="Nat. Commun.">
        <title>Genome-wide association mapping of date palm fruit traits.</title>
        <authorList>
            <person name="Hazzouri K.M."/>
            <person name="Gros-Balthazard M."/>
            <person name="Flowers J.M."/>
            <person name="Copetti D."/>
            <person name="Lemansour A."/>
            <person name="Lebrun M."/>
            <person name="Masmoudi K."/>
            <person name="Ferrand S."/>
            <person name="Dhar M.I."/>
            <person name="Fresquez Z.A."/>
            <person name="Rosas U."/>
            <person name="Zhang J."/>
            <person name="Talag J."/>
            <person name="Lee S."/>
            <person name="Kudrna D."/>
            <person name="Powell R.F."/>
            <person name="Leitch I.J."/>
            <person name="Krueger R.R."/>
            <person name="Wing R.A."/>
            <person name="Amiri K.M.A."/>
            <person name="Purugganan M.D."/>
        </authorList>
    </citation>
    <scope>NUCLEOTIDE SEQUENCE [LARGE SCALE GENOMIC DNA]</scope>
    <source>
        <strain evidence="3">cv. Khalas</strain>
    </source>
</reference>
<feature type="compositionally biased region" description="Basic and acidic residues" evidence="1">
    <location>
        <begin position="72"/>
        <end position="81"/>
    </location>
</feature>
<evidence type="ECO:0000256" key="2">
    <source>
        <dbReference type="SAM" id="SignalP"/>
    </source>
</evidence>
<dbReference type="AlphaFoldDB" id="A0A8B9A8J2"/>
<protein>
    <submittedName>
        <fullName evidence="4">Uncharacterized protein LOC120110160</fullName>
    </submittedName>
</protein>
<name>A0A8B9A8J2_PHODC</name>
<keyword evidence="3" id="KW-1185">Reference proteome</keyword>
<dbReference type="RefSeq" id="XP_038980208.1">
    <property type="nucleotide sequence ID" value="XM_039124280.1"/>
</dbReference>
<keyword evidence="2" id="KW-0732">Signal</keyword>
<organism evidence="3 4">
    <name type="scientific">Phoenix dactylifera</name>
    <name type="common">Date palm</name>
    <dbReference type="NCBI Taxonomy" id="42345"/>
    <lineage>
        <taxon>Eukaryota</taxon>
        <taxon>Viridiplantae</taxon>
        <taxon>Streptophyta</taxon>
        <taxon>Embryophyta</taxon>
        <taxon>Tracheophyta</taxon>
        <taxon>Spermatophyta</taxon>
        <taxon>Magnoliopsida</taxon>
        <taxon>Liliopsida</taxon>
        <taxon>Arecaceae</taxon>
        <taxon>Coryphoideae</taxon>
        <taxon>Phoeniceae</taxon>
        <taxon>Phoenix</taxon>
    </lineage>
</organism>